<keyword evidence="15" id="KW-0677">Repeat</keyword>
<keyword evidence="23" id="KW-0325">Glycoprotein</keyword>
<dbReference type="Pfam" id="PF08263">
    <property type="entry name" value="LRRNT_2"/>
    <property type="match status" value="1"/>
</dbReference>
<sequence>MVATGFSFLLALLLLATAVPPAPMTRAQPATDHLALMAFKSQIIRDQSSALASWGGNQSLHVCQWRGVTCGIQGRRRGRVVALDLSNLDLSGTIDPSISNHTYLRKLDLPVNHLTGNIPSELGRLLDLQHVNLSYNSLQGDIPASLSLCQQLENISLAFNHLSGGMPPAMGDLSKLRIVQWQNNMLDGKMPRTIGSLGSLEVLNLYNNSLAGSIPSEIGNLTSLVSLILSYNHLTGSVPSSLGNLQRIKNLQLRGNQLSGPVPTFLGNLSSLTILNLGTNRFQGEIVPLQGLTSLTALILQENNLHGGIPSWLGNLSSLVYLRLGGNRLTGGSIPPSLGNLHSLTDFYLDKNQLTGYIPSSISNLSSLRIFNVQFNQLTGSLPTDNGVNFPLLEIFNAGYNQFQGAIPTWMCNSSMLSSFAIEMNMISGTVPPCVDHLNSLSVLTIENNQLKANNDYGWEFLSSLTNSSQLKFLDFSSNKFRGTLPNAVANLSTNLKALALSENMISGNIPEGIGNLVNLLYLFMSNNSFEGNIPSSLGTPRKLSHLDLGFNNLSGQIPPALGNLTLLNKLYLGQNSLSGPLPSSLRNCILQKIDIQHNMLRGPIPREIFLISTLSDFMYFQSNMFIGSVPLEIGNLKNIADIDLSNNQISGEIPPSIGDCQSLQYFKIQGNFLEGPIPASVSRLKGLQVLDLSHNNFSGDIPRFLASMNGLASLNLSFNNFEGQVPNDGIFLNINETAIEGNQGLCGGIPDLKLPLCSTHSTKKRSLKLIMAISISSAILLLILLLALFAYWQRSKSQQAKEDLSLINDLHLRVSYAELVNATNGFAPENLIGVGSFGSVYKGRMTIQDQEVIVAVKVLNLQQRGASQSFIAECETLRCVRHRNLVKILTVCSSIDFQGHDFKAIVYEFLPTGNLYQCLHQHLEENGDDKVLNIIKRLNIAIDVASALDYLHQHRPLPIIHCDLKPSNILLDRDMVAHVGDFGLARVLHQNHSDMLEKSSGWAIIRGTIGYAAPEYGLGNEVSILGDVYSYGILLLEIFTGKGPTGSEFGEAVSLHNYIKMALPDNVINIIDQHLLSEDNHGEERNSDGERTRDARIACIISILQIRISCSKESPADHMQIGDALKELQRTKDKFSMSLC</sequence>
<dbReference type="PANTHER" id="PTHR27008">
    <property type="entry name" value="OS04G0122200 PROTEIN"/>
    <property type="match status" value="1"/>
</dbReference>
<feature type="signal peptide" evidence="31">
    <location>
        <begin position="1"/>
        <end position="18"/>
    </location>
</feature>
<comment type="cofactor">
    <cofactor evidence="2">
        <name>Mg(2+)</name>
        <dbReference type="ChEBI" id="CHEBI:18420"/>
    </cofactor>
</comment>
<dbReference type="HOGENOM" id="CLU_000288_22_0_1"/>
<evidence type="ECO:0000256" key="3">
    <source>
        <dbReference type="ARBA" id="ARBA00004162"/>
    </source>
</evidence>
<evidence type="ECO:0000256" key="7">
    <source>
        <dbReference type="ARBA" id="ARBA00012513"/>
    </source>
</evidence>
<keyword evidence="11" id="KW-0433">Leucine-rich repeat</keyword>
<dbReference type="SUPFAM" id="SSF56112">
    <property type="entry name" value="Protein kinase-like (PK-like)"/>
    <property type="match status" value="1"/>
</dbReference>
<protein>
    <recommendedName>
        <fullName evidence="28">Receptor kinase-like protein Xa21</fullName>
        <ecNumber evidence="7">2.7.11.1</ecNumber>
    </recommendedName>
</protein>
<comment type="catalytic activity">
    <reaction evidence="24">
        <text>L-threonyl-[protein] + ATP = O-phospho-L-threonyl-[protein] + ADP + H(+)</text>
        <dbReference type="Rhea" id="RHEA:46608"/>
        <dbReference type="Rhea" id="RHEA-COMP:11060"/>
        <dbReference type="Rhea" id="RHEA-COMP:11605"/>
        <dbReference type="ChEBI" id="CHEBI:15378"/>
        <dbReference type="ChEBI" id="CHEBI:30013"/>
        <dbReference type="ChEBI" id="CHEBI:30616"/>
        <dbReference type="ChEBI" id="CHEBI:61977"/>
        <dbReference type="ChEBI" id="CHEBI:456216"/>
        <dbReference type="EC" id="2.7.11.1"/>
    </reaction>
</comment>
<dbReference type="PANTHER" id="PTHR27008:SF570">
    <property type="entry name" value="PROTEIN KINASE DOMAIN-CONTAINING PROTEIN"/>
    <property type="match status" value="1"/>
</dbReference>
<feature type="transmembrane region" description="Helical" evidence="30">
    <location>
        <begin position="770"/>
        <end position="793"/>
    </location>
</feature>
<evidence type="ECO:0000256" key="23">
    <source>
        <dbReference type="ARBA" id="ARBA00023180"/>
    </source>
</evidence>
<comment type="cofactor">
    <cofactor evidence="1">
        <name>Mn(2+)</name>
        <dbReference type="ChEBI" id="CHEBI:29035"/>
    </cofactor>
</comment>
<keyword evidence="22" id="KW-0675">Receptor</keyword>
<dbReference type="EC" id="2.7.11.1" evidence="7"/>
<dbReference type="AlphaFoldDB" id="A0A0D3F2G9"/>
<evidence type="ECO:0000259" key="32">
    <source>
        <dbReference type="PROSITE" id="PS50011"/>
    </source>
</evidence>
<dbReference type="GO" id="GO:0005886">
    <property type="term" value="C:plasma membrane"/>
    <property type="evidence" value="ECO:0007669"/>
    <property type="project" value="UniProtKB-SubCell"/>
</dbReference>
<evidence type="ECO:0000256" key="27">
    <source>
        <dbReference type="ARBA" id="ARBA00056628"/>
    </source>
</evidence>
<dbReference type="InterPro" id="IPR055414">
    <property type="entry name" value="LRR_R13L4/SHOC2-like"/>
</dbReference>
<keyword evidence="10" id="KW-0597">Phosphoprotein</keyword>
<dbReference type="Pfam" id="PF13855">
    <property type="entry name" value="LRR_8"/>
    <property type="match status" value="1"/>
</dbReference>
<evidence type="ECO:0000256" key="12">
    <source>
        <dbReference type="ARBA" id="ARBA00022679"/>
    </source>
</evidence>
<evidence type="ECO:0000256" key="15">
    <source>
        <dbReference type="ARBA" id="ARBA00022737"/>
    </source>
</evidence>
<dbReference type="InterPro" id="IPR013210">
    <property type="entry name" value="LRR_N_plant-typ"/>
</dbReference>
<evidence type="ECO:0000256" key="31">
    <source>
        <dbReference type="SAM" id="SignalP"/>
    </source>
</evidence>
<dbReference type="Pfam" id="PF00560">
    <property type="entry name" value="LRR_1"/>
    <property type="match status" value="8"/>
</dbReference>
<dbReference type="PROSITE" id="PS50011">
    <property type="entry name" value="PROTEIN_KINASE_DOM"/>
    <property type="match status" value="1"/>
</dbReference>
<dbReference type="GO" id="GO:0005789">
    <property type="term" value="C:endoplasmic reticulum membrane"/>
    <property type="evidence" value="ECO:0007669"/>
    <property type="project" value="UniProtKB-SubCell"/>
</dbReference>
<keyword evidence="9" id="KW-0723">Serine/threonine-protein kinase</keyword>
<evidence type="ECO:0000256" key="5">
    <source>
        <dbReference type="ARBA" id="ARBA00004479"/>
    </source>
</evidence>
<feature type="binding site" evidence="29">
    <location>
        <position position="858"/>
    </location>
    <ligand>
        <name>ATP</name>
        <dbReference type="ChEBI" id="CHEBI:30616"/>
    </ligand>
</feature>
<evidence type="ECO:0000256" key="22">
    <source>
        <dbReference type="ARBA" id="ARBA00023170"/>
    </source>
</evidence>
<keyword evidence="12" id="KW-0808">Transferase</keyword>
<dbReference type="PaxDb" id="65489-OBART02G08780.1"/>
<keyword evidence="34" id="KW-1185">Reference proteome</keyword>
<dbReference type="GO" id="GO:0005524">
    <property type="term" value="F:ATP binding"/>
    <property type="evidence" value="ECO:0007669"/>
    <property type="project" value="UniProtKB-UniRule"/>
</dbReference>
<feature type="domain" description="Protein kinase" evidence="32">
    <location>
        <begin position="827"/>
        <end position="1098"/>
    </location>
</feature>
<comment type="function">
    <text evidence="26">Receptor kinase that detects X.oryzae pv. oryzae protein Ax21 to promote innate immunity. Following X.oryzae pv. oryzae protein Ax21 detection, undergoes cleavage, releasing the processed protein kinase Xa21 chain.</text>
</comment>
<dbReference type="EnsemblPlants" id="OBART02G08780.1">
    <property type="protein sequence ID" value="OBART02G08780.1"/>
    <property type="gene ID" value="OBART02G08780"/>
</dbReference>
<dbReference type="Gene3D" id="3.30.200.20">
    <property type="entry name" value="Phosphorylase Kinase, domain 1"/>
    <property type="match status" value="1"/>
</dbReference>
<evidence type="ECO:0000256" key="1">
    <source>
        <dbReference type="ARBA" id="ARBA00001936"/>
    </source>
</evidence>
<dbReference type="InterPro" id="IPR001611">
    <property type="entry name" value="Leu-rich_rpt"/>
</dbReference>
<name>A0A0D3F2G9_9ORYZ</name>
<keyword evidence="8" id="KW-1003">Cell membrane</keyword>
<feature type="chain" id="PRO_5002261383" description="Receptor kinase-like protein Xa21" evidence="31">
    <location>
        <begin position="19"/>
        <end position="1141"/>
    </location>
</feature>
<evidence type="ECO:0000256" key="21">
    <source>
        <dbReference type="ARBA" id="ARBA00023136"/>
    </source>
</evidence>
<dbReference type="eggNOG" id="KOG0619">
    <property type="taxonomic scope" value="Eukaryota"/>
</dbReference>
<keyword evidence="17" id="KW-0418">Kinase</keyword>
<dbReference type="SMART" id="SM00220">
    <property type="entry name" value="S_TKc"/>
    <property type="match status" value="1"/>
</dbReference>
<evidence type="ECO:0000256" key="20">
    <source>
        <dbReference type="ARBA" id="ARBA00022989"/>
    </source>
</evidence>
<dbReference type="InterPro" id="IPR032675">
    <property type="entry name" value="LRR_dom_sf"/>
</dbReference>
<comment type="subcellular location">
    <subcellularLocation>
        <location evidence="3">Cell membrane</location>
        <topology evidence="3">Single-pass membrane protein</topology>
    </subcellularLocation>
    <subcellularLocation>
        <location evidence="4">Endoplasmic reticulum membrane</location>
        <topology evidence="4">Single-pass membrane protein</topology>
    </subcellularLocation>
    <subcellularLocation>
        <location evidence="5">Membrane</location>
        <topology evidence="5">Single-pass type I membrane protein</topology>
    </subcellularLocation>
</comment>
<evidence type="ECO:0000256" key="25">
    <source>
        <dbReference type="ARBA" id="ARBA00048679"/>
    </source>
</evidence>
<dbReference type="SMART" id="SM00369">
    <property type="entry name" value="LRR_TYP"/>
    <property type="match status" value="9"/>
</dbReference>
<keyword evidence="13 30" id="KW-0812">Transmembrane</keyword>
<dbReference type="SUPFAM" id="SSF52047">
    <property type="entry name" value="RNI-like"/>
    <property type="match status" value="2"/>
</dbReference>
<dbReference type="FunFam" id="3.80.10.10:FF:000627">
    <property type="entry name" value="Probable leucine-rich repeat receptor-like protein kinase At2g33170"/>
    <property type="match status" value="1"/>
</dbReference>
<dbReference type="PROSITE" id="PS00108">
    <property type="entry name" value="PROTEIN_KINASE_ST"/>
    <property type="match status" value="1"/>
</dbReference>
<dbReference type="InterPro" id="IPR008271">
    <property type="entry name" value="Ser/Thr_kinase_AS"/>
</dbReference>
<dbReference type="InterPro" id="IPR011009">
    <property type="entry name" value="Kinase-like_dom_sf"/>
</dbReference>
<dbReference type="FunFam" id="1.10.510.10:FF:000358">
    <property type="entry name" value="Putative leucine-rich repeat receptor-like serine/threonine-protein kinase"/>
    <property type="match status" value="1"/>
</dbReference>
<evidence type="ECO:0000256" key="29">
    <source>
        <dbReference type="PROSITE-ProRule" id="PRU10141"/>
    </source>
</evidence>
<dbReference type="InterPro" id="IPR051809">
    <property type="entry name" value="Plant_receptor-like_S/T_kinase"/>
</dbReference>
<evidence type="ECO:0000256" key="26">
    <source>
        <dbReference type="ARBA" id="ARBA00054320"/>
    </source>
</evidence>
<keyword evidence="18" id="KW-0256">Endoplasmic reticulum</keyword>
<evidence type="ECO:0000256" key="24">
    <source>
        <dbReference type="ARBA" id="ARBA00047899"/>
    </source>
</evidence>
<evidence type="ECO:0000313" key="34">
    <source>
        <dbReference type="Proteomes" id="UP000026960"/>
    </source>
</evidence>
<proteinExistence type="inferred from homology"/>
<dbReference type="GO" id="GO:0004674">
    <property type="term" value="F:protein serine/threonine kinase activity"/>
    <property type="evidence" value="ECO:0007669"/>
    <property type="project" value="UniProtKB-KW"/>
</dbReference>
<accession>A0A0D3F2G9</accession>
<dbReference type="FunFam" id="3.80.10.10:FF:000383">
    <property type="entry name" value="Leucine-rich repeat receptor protein kinase EMS1"/>
    <property type="match status" value="1"/>
</dbReference>
<evidence type="ECO:0000256" key="18">
    <source>
        <dbReference type="ARBA" id="ARBA00022824"/>
    </source>
</evidence>
<evidence type="ECO:0000256" key="8">
    <source>
        <dbReference type="ARBA" id="ARBA00022475"/>
    </source>
</evidence>
<dbReference type="InterPro" id="IPR003591">
    <property type="entry name" value="Leu-rich_rpt_typical-subtyp"/>
</dbReference>
<comment type="similarity">
    <text evidence="6">Belongs to the protein kinase superfamily. Ser/Thr protein kinase family.</text>
</comment>
<evidence type="ECO:0000256" key="28">
    <source>
        <dbReference type="ARBA" id="ARBA00072040"/>
    </source>
</evidence>
<comment type="catalytic activity">
    <reaction evidence="25">
        <text>L-seryl-[protein] + ATP = O-phospho-L-seryl-[protein] + ADP + H(+)</text>
        <dbReference type="Rhea" id="RHEA:17989"/>
        <dbReference type="Rhea" id="RHEA-COMP:9863"/>
        <dbReference type="Rhea" id="RHEA-COMP:11604"/>
        <dbReference type="ChEBI" id="CHEBI:15378"/>
        <dbReference type="ChEBI" id="CHEBI:29999"/>
        <dbReference type="ChEBI" id="CHEBI:30616"/>
        <dbReference type="ChEBI" id="CHEBI:83421"/>
        <dbReference type="ChEBI" id="CHEBI:456216"/>
        <dbReference type="EC" id="2.7.11.1"/>
    </reaction>
</comment>
<dbReference type="Gene3D" id="1.10.510.10">
    <property type="entry name" value="Transferase(Phosphotransferase) domain 1"/>
    <property type="match status" value="1"/>
</dbReference>
<keyword evidence="21 30" id="KW-0472">Membrane</keyword>
<evidence type="ECO:0000256" key="30">
    <source>
        <dbReference type="SAM" id="Phobius"/>
    </source>
</evidence>
<evidence type="ECO:0000256" key="11">
    <source>
        <dbReference type="ARBA" id="ARBA00022614"/>
    </source>
</evidence>
<dbReference type="InterPro" id="IPR017441">
    <property type="entry name" value="Protein_kinase_ATP_BS"/>
</dbReference>
<dbReference type="FunFam" id="3.80.10.10:FF:000186">
    <property type="entry name" value="LRR receptor-like serine/threonine-protein kinase ERECTA"/>
    <property type="match status" value="1"/>
</dbReference>
<dbReference type="PROSITE" id="PS00107">
    <property type="entry name" value="PROTEIN_KINASE_ATP"/>
    <property type="match status" value="1"/>
</dbReference>
<evidence type="ECO:0000256" key="14">
    <source>
        <dbReference type="ARBA" id="ARBA00022729"/>
    </source>
</evidence>
<evidence type="ECO:0000256" key="9">
    <source>
        <dbReference type="ARBA" id="ARBA00022527"/>
    </source>
</evidence>
<dbReference type="Pfam" id="PF23598">
    <property type="entry name" value="LRR_14"/>
    <property type="match status" value="1"/>
</dbReference>
<keyword evidence="19 29" id="KW-0067">ATP-binding</keyword>
<keyword evidence="16 29" id="KW-0547">Nucleotide-binding</keyword>
<dbReference type="Gene3D" id="3.80.10.10">
    <property type="entry name" value="Ribonuclease Inhibitor"/>
    <property type="match status" value="5"/>
</dbReference>
<keyword evidence="14 31" id="KW-0732">Signal</keyword>
<evidence type="ECO:0000256" key="10">
    <source>
        <dbReference type="ARBA" id="ARBA00022553"/>
    </source>
</evidence>
<evidence type="ECO:0000256" key="6">
    <source>
        <dbReference type="ARBA" id="ARBA00008684"/>
    </source>
</evidence>
<organism evidence="33">
    <name type="scientific">Oryza barthii</name>
    <dbReference type="NCBI Taxonomy" id="65489"/>
    <lineage>
        <taxon>Eukaryota</taxon>
        <taxon>Viridiplantae</taxon>
        <taxon>Streptophyta</taxon>
        <taxon>Embryophyta</taxon>
        <taxon>Tracheophyta</taxon>
        <taxon>Spermatophyta</taxon>
        <taxon>Magnoliopsida</taxon>
        <taxon>Liliopsida</taxon>
        <taxon>Poales</taxon>
        <taxon>Poaceae</taxon>
        <taxon>BOP clade</taxon>
        <taxon>Oryzoideae</taxon>
        <taxon>Oryzeae</taxon>
        <taxon>Oryzinae</taxon>
        <taxon>Oryza</taxon>
    </lineage>
</organism>
<evidence type="ECO:0000256" key="19">
    <source>
        <dbReference type="ARBA" id="ARBA00022840"/>
    </source>
</evidence>
<evidence type="ECO:0000256" key="4">
    <source>
        <dbReference type="ARBA" id="ARBA00004389"/>
    </source>
</evidence>
<evidence type="ECO:0000256" key="2">
    <source>
        <dbReference type="ARBA" id="ARBA00001946"/>
    </source>
</evidence>
<dbReference type="Pfam" id="PF07714">
    <property type="entry name" value="PK_Tyr_Ser-Thr"/>
    <property type="match status" value="1"/>
</dbReference>
<dbReference type="Gramene" id="OBART02G08780.1">
    <property type="protein sequence ID" value="OBART02G08780.1"/>
    <property type="gene ID" value="OBART02G08780"/>
</dbReference>
<comment type="function">
    <text evidence="27">The processed protein kinase Xa21 chain released by protein cleavage after X.oryzae pv. oryzae protein Ax21 detection translocates into the nucleus where it can bind and regulate WRKY62, a transcription factor. Confers resistance to the bacterial pathogen X.oryzae pv. oryzae (Xoo).</text>
</comment>
<reference evidence="33" key="1">
    <citation type="journal article" date="2009" name="Rice">
        <title>De Novo Next Generation Sequencing of Plant Genomes.</title>
        <authorList>
            <person name="Rounsley S."/>
            <person name="Marri P.R."/>
            <person name="Yu Y."/>
            <person name="He R."/>
            <person name="Sisneros N."/>
            <person name="Goicoechea J.L."/>
            <person name="Lee S.J."/>
            <person name="Angelova A."/>
            <person name="Kudrna D."/>
            <person name="Luo M."/>
            <person name="Affourtit J."/>
            <person name="Desany B."/>
            <person name="Knight J."/>
            <person name="Niazi F."/>
            <person name="Egholm M."/>
            <person name="Wing R.A."/>
        </authorList>
    </citation>
    <scope>NUCLEOTIDE SEQUENCE [LARGE SCALE GENOMIC DNA]</scope>
    <source>
        <strain evidence="33">cv. IRGC 105608</strain>
    </source>
</reference>
<dbReference type="FunFam" id="3.30.200.20:FF:000432">
    <property type="entry name" value="LRR receptor-like serine/threonine-protein kinase EFR"/>
    <property type="match status" value="1"/>
</dbReference>
<dbReference type="InterPro" id="IPR000719">
    <property type="entry name" value="Prot_kinase_dom"/>
</dbReference>
<dbReference type="FunFam" id="3.80.10.10:FF:000288">
    <property type="entry name" value="LRR receptor-like serine/threonine-protein kinase EFR"/>
    <property type="match status" value="1"/>
</dbReference>
<evidence type="ECO:0000256" key="16">
    <source>
        <dbReference type="ARBA" id="ARBA00022741"/>
    </source>
</evidence>
<evidence type="ECO:0000313" key="33">
    <source>
        <dbReference type="EnsemblPlants" id="OBART02G08780.1"/>
    </source>
</evidence>
<evidence type="ECO:0000256" key="17">
    <source>
        <dbReference type="ARBA" id="ARBA00022777"/>
    </source>
</evidence>
<dbReference type="InterPro" id="IPR001245">
    <property type="entry name" value="Ser-Thr/Tyr_kinase_cat_dom"/>
</dbReference>
<dbReference type="Proteomes" id="UP000026960">
    <property type="component" value="Chromosome 2"/>
</dbReference>
<evidence type="ECO:0000256" key="13">
    <source>
        <dbReference type="ARBA" id="ARBA00022692"/>
    </source>
</evidence>
<reference evidence="33" key="2">
    <citation type="submission" date="2015-03" db="UniProtKB">
        <authorList>
            <consortium name="EnsemblPlants"/>
        </authorList>
    </citation>
    <scope>IDENTIFICATION</scope>
</reference>
<keyword evidence="20 30" id="KW-1133">Transmembrane helix</keyword>
<dbReference type="STRING" id="65489.A0A0D3F2G9"/>